<dbReference type="RefSeq" id="WP_044237467.1">
    <property type="nucleotide sequence ID" value="NZ_ASRX01000009.1"/>
</dbReference>
<dbReference type="PROSITE" id="PS51257">
    <property type="entry name" value="PROKAR_LIPOPROTEIN"/>
    <property type="match status" value="1"/>
</dbReference>
<dbReference type="AlphaFoldDB" id="A0A017TEB9"/>
<keyword evidence="2" id="KW-1185">Reference proteome</keyword>
<reference evidence="1 2" key="1">
    <citation type="submission" date="2013-05" db="EMBL/GenBank/DDBJ databases">
        <title>Genome assembly of Chondromyces apiculatus DSM 436.</title>
        <authorList>
            <person name="Sharma G."/>
            <person name="Khatri I."/>
            <person name="Kaur C."/>
            <person name="Mayilraj S."/>
            <person name="Subramanian S."/>
        </authorList>
    </citation>
    <scope>NUCLEOTIDE SEQUENCE [LARGE SCALE GENOMIC DNA]</scope>
    <source>
        <strain evidence="1 2">DSM 436</strain>
    </source>
</reference>
<accession>A0A017TEB9</accession>
<name>A0A017TEB9_9BACT</name>
<organism evidence="1 2">
    <name type="scientific">Chondromyces apiculatus DSM 436</name>
    <dbReference type="NCBI Taxonomy" id="1192034"/>
    <lineage>
        <taxon>Bacteria</taxon>
        <taxon>Pseudomonadati</taxon>
        <taxon>Myxococcota</taxon>
        <taxon>Polyangia</taxon>
        <taxon>Polyangiales</taxon>
        <taxon>Polyangiaceae</taxon>
        <taxon>Chondromyces</taxon>
    </lineage>
</organism>
<evidence type="ECO:0000313" key="2">
    <source>
        <dbReference type="Proteomes" id="UP000019678"/>
    </source>
</evidence>
<evidence type="ECO:0000313" key="1">
    <source>
        <dbReference type="EMBL" id="EYF07559.1"/>
    </source>
</evidence>
<dbReference type="EMBL" id="ASRX01000009">
    <property type="protein sequence ID" value="EYF07559.1"/>
    <property type="molecule type" value="Genomic_DNA"/>
</dbReference>
<evidence type="ECO:0008006" key="3">
    <source>
        <dbReference type="Google" id="ProtNLM"/>
    </source>
</evidence>
<gene>
    <name evidence="1" type="ORF">CAP_8682</name>
</gene>
<comment type="caution">
    <text evidence="1">The sequence shown here is derived from an EMBL/GenBank/DDBJ whole genome shotgun (WGS) entry which is preliminary data.</text>
</comment>
<protein>
    <recommendedName>
        <fullName evidence="3">Lipoprotein</fullName>
    </recommendedName>
</protein>
<dbReference type="Proteomes" id="UP000019678">
    <property type="component" value="Unassembled WGS sequence"/>
</dbReference>
<sequence>MRKLTLLLAVLPALVGCDKLLGSPTSEQPGGQLGTFHVTGTRASNTCGEGALGATPTWEFNIDLAHEEGTIYWGTGTGYAAGVLAADEVSFSVVSTSVVDMRTEETLAYPPCSIERRDTATGTLDEAVGDEPVPGFTGRMTYQFAPTADSECIDLVAGEAPLFATLPCSMAYALEGVRIAGPEQEP</sequence>
<proteinExistence type="predicted"/>
<dbReference type="OrthoDB" id="5514778at2"/>